<keyword evidence="1" id="KW-0812">Transmembrane</keyword>
<gene>
    <name evidence="2" type="ORF">IAE60_12910</name>
</gene>
<dbReference type="EMBL" id="CP060731">
    <property type="protein sequence ID" value="QNN76838.1"/>
    <property type="molecule type" value="Genomic_DNA"/>
</dbReference>
<dbReference type="Proteomes" id="UP000515838">
    <property type="component" value="Chromosome"/>
</dbReference>
<reference evidence="2 3" key="1">
    <citation type="submission" date="2020-08" db="EMBL/GenBank/DDBJ databases">
        <title>Streptomycin Non-resistant strain, P. mexicana.</title>
        <authorList>
            <person name="Ganesh-Kumar S."/>
            <person name="Zhe T."/>
            <person name="Yu Z."/>
            <person name="Min Y."/>
        </authorList>
    </citation>
    <scope>NUCLEOTIDE SEQUENCE [LARGE SCALE GENOMIC DNA]</scope>
    <source>
        <strain evidence="2 3">GTZY2</strain>
    </source>
</reference>
<dbReference type="InterPro" id="IPR018750">
    <property type="entry name" value="DUF2306_membrane"/>
</dbReference>
<dbReference type="AlphaFoldDB" id="A0A7G9T9R3"/>
<dbReference type="Pfam" id="PF10067">
    <property type="entry name" value="DUF2306"/>
    <property type="match status" value="1"/>
</dbReference>
<name>A0A7G9T9R3_PSEMX</name>
<organism evidence="2 3">
    <name type="scientific">Pseudoxanthomonas mexicana</name>
    <dbReference type="NCBI Taxonomy" id="128785"/>
    <lineage>
        <taxon>Bacteria</taxon>
        <taxon>Pseudomonadati</taxon>
        <taxon>Pseudomonadota</taxon>
        <taxon>Gammaproteobacteria</taxon>
        <taxon>Lysobacterales</taxon>
        <taxon>Lysobacteraceae</taxon>
        <taxon>Pseudoxanthomonas</taxon>
    </lineage>
</organism>
<dbReference type="GeneID" id="81471878"/>
<feature type="transmembrane region" description="Helical" evidence="1">
    <location>
        <begin position="237"/>
        <end position="263"/>
    </location>
</feature>
<feature type="transmembrane region" description="Helical" evidence="1">
    <location>
        <begin position="136"/>
        <end position="157"/>
    </location>
</feature>
<evidence type="ECO:0000313" key="3">
    <source>
        <dbReference type="Proteomes" id="UP000515838"/>
    </source>
</evidence>
<feature type="transmembrane region" description="Helical" evidence="1">
    <location>
        <begin position="71"/>
        <end position="93"/>
    </location>
</feature>
<keyword evidence="1" id="KW-0472">Membrane</keyword>
<sequence length="272" mass="29423">MTPIPTLSPTRALQLGASAWFVAATLGQWAFVLFILAFFGGHTLGGDLAGLNDKPHVTGYVPGDTFGNLQFIAHALMGGIVTFSGTWQLIPALRRRWPHIHRWNGRLFLGISLLGALSGLYLTWIRGSRLGTGSNVSITLNGLLILVFATMAWRSALKRDFVRHRRHALRAFLLVNGVWFLRIGIMLAGLVLAPLGVEINYQGVVFVGVSFASWVLPLAVLELYLRVERSQRAAPRYAMGGTLGVLALLILTGSAAAVAFMWLPALSPGSAP</sequence>
<keyword evidence="1" id="KW-1133">Transmembrane helix</keyword>
<feature type="transmembrane region" description="Helical" evidence="1">
    <location>
        <begin position="105"/>
        <end position="124"/>
    </location>
</feature>
<accession>A0A7G9T9R3</accession>
<protein>
    <submittedName>
        <fullName evidence="2">DUF2306 domain-containing protein</fullName>
    </submittedName>
</protein>
<evidence type="ECO:0000313" key="2">
    <source>
        <dbReference type="EMBL" id="QNN76838.1"/>
    </source>
</evidence>
<evidence type="ECO:0000256" key="1">
    <source>
        <dbReference type="SAM" id="Phobius"/>
    </source>
</evidence>
<feature type="transmembrane region" description="Helical" evidence="1">
    <location>
        <begin position="12"/>
        <end position="39"/>
    </location>
</feature>
<dbReference type="RefSeq" id="WP_187572568.1">
    <property type="nucleotide sequence ID" value="NZ_CP060731.1"/>
</dbReference>
<feature type="transmembrane region" description="Helical" evidence="1">
    <location>
        <begin position="169"/>
        <end position="192"/>
    </location>
</feature>
<proteinExistence type="predicted"/>
<feature type="transmembrane region" description="Helical" evidence="1">
    <location>
        <begin position="204"/>
        <end position="225"/>
    </location>
</feature>